<dbReference type="EMBL" id="LAZR01002469">
    <property type="protein sequence ID" value="KKN29659.1"/>
    <property type="molecule type" value="Genomic_DNA"/>
</dbReference>
<dbReference type="AlphaFoldDB" id="A0A0F9PHK2"/>
<dbReference type="PANTHER" id="PTHR10513:SF46">
    <property type="entry name" value="DEOXYGUANOSINE KINASE"/>
    <property type="match status" value="1"/>
</dbReference>
<dbReference type="GO" id="GO:0005737">
    <property type="term" value="C:cytoplasm"/>
    <property type="evidence" value="ECO:0007669"/>
    <property type="project" value="TreeGrafter"/>
</dbReference>
<evidence type="ECO:0000259" key="1">
    <source>
        <dbReference type="Pfam" id="PF01712"/>
    </source>
</evidence>
<proteinExistence type="predicted"/>
<dbReference type="Gene3D" id="3.40.50.300">
    <property type="entry name" value="P-loop containing nucleotide triphosphate hydrolases"/>
    <property type="match status" value="1"/>
</dbReference>
<dbReference type="InterPro" id="IPR002624">
    <property type="entry name" value="DCK/DGK"/>
</dbReference>
<dbReference type="InterPro" id="IPR031314">
    <property type="entry name" value="DNK_dom"/>
</dbReference>
<dbReference type="InterPro" id="IPR050566">
    <property type="entry name" value="Deoxyribonucleoside_kinase"/>
</dbReference>
<organism evidence="2">
    <name type="scientific">marine sediment metagenome</name>
    <dbReference type="NCBI Taxonomy" id="412755"/>
    <lineage>
        <taxon>unclassified sequences</taxon>
        <taxon>metagenomes</taxon>
        <taxon>ecological metagenomes</taxon>
    </lineage>
</organism>
<dbReference type="SUPFAM" id="SSF52540">
    <property type="entry name" value="P-loop containing nucleoside triphosphate hydrolases"/>
    <property type="match status" value="1"/>
</dbReference>
<comment type="caution">
    <text evidence="2">The sequence shown here is derived from an EMBL/GenBank/DDBJ whole genome shotgun (WGS) entry which is preliminary data.</text>
</comment>
<dbReference type="PIRSF" id="PIRSF000705">
    <property type="entry name" value="DNK"/>
    <property type="match status" value="1"/>
</dbReference>
<reference evidence="2" key="1">
    <citation type="journal article" date="2015" name="Nature">
        <title>Complex archaea that bridge the gap between prokaryotes and eukaryotes.</title>
        <authorList>
            <person name="Spang A."/>
            <person name="Saw J.H."/>
            <person name="Jorgensen S.L."/>
            <person name="Zaremba-Niedzwiedzka K."/>
            <person name="Martijn J."/>
            <person name="Lind A.E."/>
            <person name="van Eijk R."/>
            <person name="Schleper C."/>
            <person name="Guy L."/>
            <person name="Ettema T.J."/>
        </authorList>
    </citation>
    <scope>NUCLEOTIDE SEQUENCE</scope>
</reference>
<gene>
    <name evidence="2" type="ORF">LCGC14_0841860</name>
</gene>
<dbReference type="GO" id="GO:0019136">
    <property type="term" value="F:deoxynucleoside kinase activity"/>
    <property type="evidence" value="ECO:0007669"/>
    <property type="project" value="InterPro"/>
</dbReference>
<dbReference type="PANTHER" id="PTHR10513">
    <property type="entry name" value="DEOXYNUCLEOSIDE KINASE"/>
    <property type="match status" value="1"/>
</dbReference>
<dbReference type="InterPro" id="IPR027417">
    <property type="entry name" value="P-loop_NTPase"/>
</dbReference>
<accession>A0A0F9PHK2</accession>
<feature type="domain" description="Deoxynucleoside kinase" evidence="1">
    <location>
        <begin position="12"/>
        <end position="202"/>
    </location>
</feature>
<name>A0A0F9PHK2_9ZZZZ</name>
<sequence length="224" mass="26233">MSEKEQIIFKHIAIEGILKSGKTKLANILSQKIGGKVIFDRVENPYLRDFYNEKEGAAFLAQLVFLVNRYYQQVSLLQRDLFEERIICDYLFEKDKIYAYQTLTDDELIVYERIYSLLQERVGKPDLVIHLQISLPTLLKSIDKEGSALEKNISEKYLEDVIEAFDYFFFNYQAAPLLVVKSDGLDLDREGDIIDLLDKIKKMKKKSMYYVPLGKENKHLKKLK</sequence>
<evidence type="ECO:0000313" key="2">
    <source>
        <dbReference type="EMBL" id="KKN29659.1"/>
    </source>
</evidence>
<dbReference type="Pfam" id="PF01712">
    <property type="entry name" value="dNK"/>
    <property type="match status" value="1"/>
</dbReference>
<dbReference type="GO" id="GO:0005524">
    <property type="term" value="F:ATP binding"/>
    <property type="evidence" value="ECO:0007669"/>
    <property type="project" value="InterPro"/>
</dbReference>
<protein>
    <recommendedName>
        <fullName evidence="1">Deoxynucleoside kinase domain-containing protein</fullName>
    </recommendedName>
</protein>